<dbReference type="Proteomes" id="UP000475862">
    <property type="component" value="Unassembled WGS sequence"/>
</dbReference>
<comment type="caution">
    <text evidence="1">The sequence shown here is derived from an EMBL/GenBank/DDBJ whole genome shotgun (WGS) entry which is preliminary data.</text>
</comment>
<organism evidence="1 2">
    <name type="scientific">Aphis glycines</name>
    <name type="common">Soybean aphid</name>
    <dbReference type="NCBI Taxonomy" id="307491"/>
    <lineage>
        <taxon>Eukaryota</taxon>
        <taxon>Metazoa</taxon>
        <taxon>Ecdysozoa</taxon>
        <taxon>Arthropoda</taxon>
        <taxon>Hexapoda</taxon>
        <taxon>Insecta</taxon>
        <taxon>Pterygota</taxon>
        <taxon>Neoptera</taxon>
        <taxon>Paraneoptera</taxon>
        <taxon>Hemiptera</taxon>
        <taxon>Sternorrhyncha</taxon>
        <taxon>Aphidomorpha</taxon>
        <taxon>Aphidoidea</taxon>
        <taxon>Aphididae</taxon>
        <taxon>Aphidini</taxon>
        <taxon>Aphis</taxon>
        <taxon>Aphis</taxon>
    </lineage>
</organism>
<accession>A0A6G0TKV8</accession>
<name>A0A6G0TKV8_APHGL</name>
<protein>
    <submittedName>
        <fullName evidence="1">Uncharacterized protein</fullName>
    </submittedName>
</protein>
<dbReference type="AlphaFoldDB" id="A0A6G0TKV8"/>
<keyword evidence="2" id="KW-1185">Reference proteome</keyword>
<reference evidence="1 2" key="1">
    <citation type="submission" date="2019-08" db="EMBL/GenBank/DDBJ databases">
        <title>The genome of the soybean aphid Biotype 1, its phylome, world population structure and adaptation to the North American continent.</title>
        <authorList>
            <person name="Giordano R."/>
            <person name="Donthu R.K."/>
            <person name="Hernandez A.G."/>
            <person name="Wright C.L."/>
            <person name="Zimin A.V."/>
        </authorList>
    </citation>
    <scope>NUCLEOTIDE SEQUENCE [LARGE SCALE GENOMIC DNA]</scope>
    <source>
        <tissue evidence="1">Whole aphids</tissue>
    </source>
</reference>
<proteinExistence type="predicted"/>
<sequence>MYQLTLKLFNLINDNERPTVIASRRIVVGMHKPNKFWLAKWFSFRWNKYKESFFLKEKLLVLRTEGEYFGTGQEPEPIIFLRTGPFINEISHLNALRNSRTIFTIYFIALLTKDRCIFLTIRQNSQITCLFFLYMYLIQLLHISCPHANNIGTLDPFTSIINNKYSYYIL</sequence>
<gene>
    <name evidence="1" type="ORF">AGLY_008530</name>
</gene>
<evidence type="ECO:0000313" key="1">
    <source>
        <dbReference type="EMBL" id="KAE9534440.1"/>
    </source>
</evidence>
<evidence type="ECO:0000313" key="2">
    <source>
        <dbReference type="Proteomes" id="UP000475862"/>
    </source>
</evidence>
<dbReference type="EMBL" id="VYZN01000028">
    <property type="protein sequence ID" value="KAE9534440.1"/>
    <property type="molecule type" value="Genomic_DNA"/>
</dbReference>